<dbReference type="EMBL" id="CP115965">
    <property type="protein sequence ID" value="WZW99835.1"/>
    <property type="molecule type" value="Genomic_DNA"/>
</dbReference>
<dbReference type="Pfam" id="PF06224">
    <property type="entry name" value="AlkZ-like"/>
    <property type="match status" value="1"/>
</dbReference>
<dbReference type="PANTHER" id="PTHR30528:SF0">
    <property type="entry name" value="CYTOPLASMIC PROTEIN"/>
    <property type="match status" value="1"/>
</dbReference>
<dbReference type="InterPro" id="IPR009351">
    <property type="entry name" value="AlkZ-like"/>
</dbReference>
<sequence>MTPVRLTRAAARRIALAAQGFGRPRPAAVGMRHVARVIGDVAQFQIDSVNVAVRAHYMPLFARLGPYDTALLDRAAGQAPRRLVEYWSHAACLVDVDLFPALRWRMRANAGREHATLARLRAETPELEQRVLADVTGAGPLTPREIDHAEERSRDHWGWNWSAVKHVLEHHFTAGTVGVASRNAAFERRYDLTERVVPPAVLARGELTAEDAHLAYVRRAARALGVADVKALSTYFYLRTDAVRRAVATLEASGELVPATVAGLPQPFWLWHAARRPRNLAVQALVSPFDTLVFDRPRLEQLFGAEYRIEIYVPEPQRRYGYYVYLFLHGDAVAARVDLKADRAAGVLRVQAAWLEEPAPAAATAAALASELRTMAGWLGLDDVVPAGRGTLAAELAAAL</sequence>
<proteinExistence type="predicted"/>
<keyword evidence="2" id="KW-1185">Reference proteome</keyword>
<dbReference type="PANTHER" id="PTHR30528">
    <property type="entry name" value="CYTOPLASMIC PROTEIN"/>
    <property type="match status" value="1"/>
</dbReference>
<gene>
    <name evidence="1" type="ORF">PCC79_06495</name>
</gene>
<dbReference type="Proteomes" id="UP001434337">
    <property type="component" value="Chromosome"/>
</dbReference>
<accession>A0ABZ3CAM2</accession>
<evidence type="ECO:0000313" key="1">
    <source>
        <dbReference type="EMBL" id="WZW99835.1"/>
    </source>
</evidence>
<dbReference type="RefSeq" id="WP_232548246.1">
    <property type="nucleotide sequence ID" value="NZ_CP115965.1"/>
</dbReference>
<organism evidence="1 2">
    <name type="scientific">Propioniciclava soli</name>
    <dbReference type="NCBI Taxonomy" id="2775081"/>
    <lineage>
        <taxon>Bacteria</taxon>
        <taxon>Bacillati</taxon>
        <taxon>Actinomycetota</taxon>
        <taxon>Actinomycetes</taxon>
        <taxon>Propionibacteriales</taxon>
        <taxon>Propionibacteriaceae</taxon>
        <taxon>Propioniciclava</taxon>
    </lineage>
</organism>
<keyword evidence="1" id="KW-0238">DNA-binding</keyword>
<reference evidence="1 2" key="1">
    <citation type="journal article" date="2023" name="Environ Microbiome">
        <title>A coral-associated actinobacterium mitigates coral bleaching under heat stress.</title>
        <authorList>
            <person name="Li J."/>
            <person name="Zou Y."/>
            <person name="Li Q."/>
            <person name="Zhang J."/>
            <person name="Bourne D.G."/>
            <person name="Lyu Y."/>
            <person name="Liu C."/>
            <person name="Zhang S."/>
        </authorList>
    </citation>
    <scope>NUCLEOTIDE SEQUENCE [LARGE SCALE GENOMIC DNA]</scope>
    <source>
        <strain evidence="1 2">SCSIO 13291</strain>
    </source>
</reference>
<name>A0ABZ3CAM2_9ACTN</name>
<dbReference type="GO" id="GO:0003677">
    <property type="term" value="F:DNA binding"/>
    <property type="evidence" value="ECO:0007669"/>
    <property type="project" value="UniProtKB-KW"/>
</dbReference>
<protein>
    <submittedName>
        <fullName evidence="1">Winged helix DNA-binding domain-containing protein</fullName>
    </submittedName>
</protein>
<evidence type="ECO:0000313" key="2">
    <source>
        <dbReference type="Proteomes" id="UP001434337"/>
    </source>
</evidence>